<keyword evidence="3" id="KW-1185">Reference proteome</keyword>
<evidence type="ECO:0000313" key="3">
    <source>
        <dbReference type="Proteomes" id="UP000554482"/>
    </source>
</evidence>
<dbReference type="Proteomes" id="UP000554482">
    <property type="component" value="Unassembled WGS sequence"/>
</dbReference>
<evidence type="ECO:0000256" key="1">
    <source>
        <dbReference type="SAM" id="MobiDB-lite"/>
    </source>
</evidence>
<proteinExistence type="predicted"/>
<reference evidence="2 3" key="1">
    <citation type="submission" date="2020-06" db="EMBL/GenBank/DDBJ databases">
        <title>Transcriptomic and genomic resources for Thalictrum thalictroides and T. hernandezii: Facilitating candidate gene discovery in an emerging model plant lineage.</title>
        <authorList>
            <person name="Arias T."/>
            <person name="Riano-Pachon D.M."/>
            <person name="Di Stilio V.S."/>
        </authorList>
    </citation>
    <scope>NUCLEOTIDE SEQUENCE [LARGE SCALE GENOMIC DNA]</scope>
    <source>
        <strain evidence="3">cv. WT478/WT964</strain>
        <tissue evidence="2">Leaves</tissue>
    </source>
</reference>
<feature type="compositionally biased region" description="Basic and acidic residues" evidence="1">
    <location>
        <begin position="1"/>
        <end position="14"/>
    </location>
</feature>
<evidence type="ECO:0000313" key="2">
    <source>
        <dbReference type="EMBL" id="KAF5185445.1"/>
    </source>
</evidence>
<organism evidence="2 3">
    <name type="scientific">Thalictrum thalictroides</name>
    <name type="common">Rue-anemone</name>
    <name type="synonym">Anemone thalictroides</name>
    <dbReference type="NCBI Taxonomy" id="46969"/>
    <lineage>
        <taxon>Eukaryota</taxon>
        <taxon>Viridiplantae</taxon>
        <taxon>Streptophyta</taxon>
        <taxon>Embryophyta</taxon>
        <taxon>Tracheophyta</taxon>
        <taxon>Spermatophyta</taxon>
        <taxon>Magnoliopsida</taxon>
        <taxon>Ranunculales</taxon>
        <taxon>Ranunculaceae</taxon>
        <taxon>Thalictroideae</taxon>
        <taxon>Thalictrum</taxon>
    </lineage>
</organism>
<comment type="caution">
    <text evidence="2">The sequence shown here is derived from an EMBL/GenBank/DDBJ whole genome shotgun (WGS) entry which is preliminary data.</text>
</comment>
<accession>A0A7J6VMS2</accession>
<dbReference type="EMBL" id="JABWDY010030713">
    <property type="protein sequence ID" value="KAF5185445.1"/>
    <property type="molecule type" value="Genomic_DNA"/>
</dbReference>
<dbReference type="AlphaFoldDB" id="A0A7J6VMS2"/>
<gene>
    <name evidence="2" type="ORF">FRX31_024968</name>
</gene>
<protein>
    <submittedName>
        <fullName evidence="2">Uncharacterized protein</fullName>
    </submittedName>
</protein>
<feature type="region of interest" description="Disordered" evidence="1">
    <location>
        <begin position="1"/>
        <end position="31"/>
    </location>
</feature>
<name>A0A7J6VMS2_THATH</name>
<sequence>MQEHQSFKEHELHPSIHIQGANEGCPTAKKSWGDRVQIEEKEASTMTTEFVLETGKTYVYSEIKSSDMGNMAGDIIVTSQGKNVEESIPVGNGVTIDGRAQLEQLKVNSDM</sequence>